<keyword evidence="3" id="KW-0507">mRNA processing</keyword>
<keyword evidence="4" id="KW-0508">mRNA splicing</keyword>
<dbReference type="GO" id="GO:0006397">
    <property type="term" value="P:mRNA processing"/>
    <property type="evidence" value="ECO:0007669"/>
    <property type="project" value="UniProtKB-KW"/>
</dbReference>
<feature type="compositionally biased region" description="Low complexity" evidence="6">
    <location>
        <begin position="245"/>
        <end position="262"/>
    </location>
</feature>
<name>R7UYR9_CAPTE</name>
<dbReference type="EMBL" id="KB296703">
    <property type="protein sequence ID" value="ELU11437.1"/>
    <property type="molecule type" value="Genomic_DNA"/>
</dbReference>
<reference evidence="7 9" key="2">
    <citation type="journal article" date="2013" name="Nature">
        <title>Insights into bilaterian evolution from three spiralian genomes.</title>
        <authorList>
            <person name="Simakov O."/>
            <person name="Marletaz F."/>
            <person name="Cho S.J."/>
            <person name="Edsinger-Gonzales E."/>
            <person name="Havlak P."/>
            <person name="Hellsten U."/>
            <person name="Kuo D.H."/>
            <person name="Larsson T."/>
            <person name="Lv J."/>
            <person name="Arendt D."/>
            <person name="Savage R."/>
            <person name="Osoegawa K."/>
            <person name="de Jong P."/>
            <person name="Grimwood J."/>
            <person name="Chapman J.A."/>
            <person name="Shapiro H."/>
            <person name="Aerts A."/>
            <person name="Otillar R.P."/>
            <person name="Terry A.Y."/>
            <person name="Boore J.L."/>
            <person name="Grigoriev I.V."/>
            <person name="Lindberg D.R."/>
            <person name="Seaver E.C."/>
            <person name="Weisblat D.A."/>
            <person name="Putnam N.H."/>
            <person name="Rokhsar D.S."/>
        </authorList>
    </citation>
    <scope>NUCLEOTIDE SEQUENCE</scope>
    <source>
        <strain evidence="7 9">I ESC-2004</strain>
    </source>
</reference>
<comment type="similarity">
    <text evidence="2">Belongs to the fl(2)d family.</text>
</comment>
<evidence type="ECO:0008006" key="10">
    <source>
        <dbReference type="Google" id="ProtNLM"/>
    </source>
</evidence>
<keyword evidence="9" id="KW-1185">Reference proteome</keyword>
<feature type="compositionally biased region" description="Polar residues" evidence="6">
    <location>
        <begin position="326"/>
        <end position="345"/>
    </location>
</feature>
<dbReference type="GO" id="GO:0000381">
    <property type="term" value="P:regulation of alternative mRNA splicing, via spliceosome"/>
    <property type="evidence" value="ECO:0007669"/>
    <property type="project" value="InterPro"/>
</dbReference>
<keyword evidence="5" id="KW-0539">Nucleus</keyword>
<protein>
    <recommendedName>
        <fullName evidence="10">Pre-mRNA-splicing regulator WTAP</fullName>
    </recommendedName>
</protein>
<organism evidence="7">
    <name type="scientific">Capitella teleta</name>
    <name type="common">Polychaete worm</name>
    <dbReference type="NCBI Taxonomy" id="283909"/>
    <lineage>
        <taxon>Eukaryota</taxon>
        <taxon>Metazoa</taxon>
        <taxon>Spiralia</taxon>
        <taxon>Lophotrochozoa</taxon>
        <taxon>Annelida</taxon>
        <taxon>Polychaeta</taxon>
        <taxon>Sedentaria</taxon>
        <taxon>Scolecida</taxon>
        <taxon>Capitellidae</taxon>
        <taxon>Capitella</taxon>
    </lineage>
</organism>
<dbReference type="GO" id="GO:0016556">
    <property type="term" value="P:mRNA modification"/>
    <property type="evidence" value="ECO:0007669"/>
    <property type="project" value="InterPro"/>
</dbReference>
<dbReference type="PANTHER" id="PTHR15217:SF0">
    <property type="entry name" value="PRE-MRNA-SPLICING REGULATOR WTAP"/>
    <property type="match status" value="1"/>
</dbReference>
<dbReference type="Pfam" id="PF17098">
    <property type="entry name" value="Wtap"/>
    <property type="match status" value="1"/>
</dbReference>
<feature type="compositionally biased region" description="Polar residues" evidence="6">
    <location>
        <begin position="407"/>
        <end position="424"/>
    </location>
</feature>
<sequence length="424" mass="46876">MAEDGGPPPKKARLSREEFEALSKEELVEKCCEQEVFIKNLETKVSSGDENEEKLKQQQEEATRRESILVLRLTTKEQEVQKALAQINEMKQAENSSAAQLRSMLLDPAINLMFQRMKKEMETAKERQEQAENDMAAWKFTPDSHTGKRLMNKCRMLLQENEEIGKVIASGRTAKLEGEIALEKKFIEEMKKSQAETDDFLVEMDEDVEGMQSTIYLLQQQLKDARDQLSATQAENLSLRQRCVTQDSSSSDPSDSTLPQPSAELTVSPHNSMGHEPTSLREQQVRTPSLPTKEVGTPDRQAWPQQPAELAEPEQSGGHSRCESPAPSTCHDTVSTTNGCSSMDTSGPVAPGDQVSAADVQRTTKCPPLSQPSPSPPPPPPQDSSMDSDVWSSPTSMDVDDKVYRTPETTTGLQNGLVTSATDP</sequence>
<dbReference type="AlphaFoldDB" id="R7UYR9"/>
<feature type="region of interest" description="Disordered" evidence="6">
    <location>
        <begin position="236"/>
        <end position="424"/>
    </location>
</feature>
<evidence type="ECO:0000313" key="8">
    <source>
        <dbReference type="EnsemblMetazoa" id="CapteP221587"/>
    </source>
</evidence>
<dbReference type="GO" id="GO:0005634">
    <property type="term" value="C:nucleus"/>
    <property type="evidence" value="ECO:0007669"/>
    <property type="project" value="UniProtKB-SubCell"/>
</dbReference>
<dbReference type="InterPro" id="IPR033757">
    <property type="entry name" value="WTAP"/>
</dbReference>
<evidence type="ECO:0000256" key="3">
    <source>
        <dbReference type="ARBA" id="ARBA00022664"/>
    </source>
</evidence>
<dbReference type="HOGENOM" id="CLU_647673_0_0_1"/>
<evidence type="ECO:0000256" key="6">
    <source>
        <dbReference type="SAM" id="MobiDB-lite"/>
    </source>
</evidence>
<reference evidence="9" key="1">
    <citation type="submission" date="2012-12" db="EMBL/GenBank/DDBJ databases">
        <authorList>
            <person name="Hellsten U."/>
            <person name="Grimwood J."/>
            <person name="Chapman J.A."/>
            <person name="Shapiro H."/>
            <person name="Aerts A."/>
            <person name="Otillar R.P."/>
            <person name="Terry A.Y."/>
            <person name="Boore J.L."/>
            <person name="Simakov O."/>
            <person name="Marletaz F."/>
            <person name="Cho S.-J."/>
            <person name="Edsinger-Gonzales E."/>
            <person name="Havlak P."/>
            <person name="Kuo D.-H."/>
            <person name="Larsson T."/>
            <person name="Lv J."/>
            <person name="Arendt D."/>
            <person name="Savage R."/>
            <person name="Osoegawa K."/>
            <person name="de Jong P."/>
            <person name="Lindberg D.R."/>
            <person name="Seaver E.C."/>
            <person name="Weisblat D.A."/>
            <person name="Putnam N.H."/>
            <person name="Grigoriev I.V."/>
            <person name="Rokhsar D.S."/>
        </authorList>
    </citation>
    <scope>NUCLEOTIDE SEQUENCE</scope>
    <source>
        <strain evidence="9">I ESC-2004</strain>
    </source>
</reference>
<evidence type="ECO:0000313" key="7">
    <source>
        <dbReference type="EMBL" id="ELU11437.1"/>
    </source>
</evidence>
<evidence type="ECO:0000256" key="4">
    <source>
        <dbReference type="ARBA" id="ARBA00023187"/>
    </source>
</evidence>
<dbReference type="GO" id="GO:0008380">
    <property type="term" value="P:RNA splicing"/>
    <property type="evidence" value="ECO:0007669"/>
    <property type="project" value="UniProtKB-KW"/>
</dbReference>
<gene>
    <name evidence="7" type="ORF">CAPTEDRAFT_221587</name>
</gene>
<proteinExistence type="inferred from homology"/>
<evidence type="ECO:0000256" key="5">
    <source>
        <dbReference type="ARBA" id="ARBA00023242"/>
    </source>
</evidence>
<dbReference type="OrthoDB" id="3366661at2759"/>
<dbReference type="EnsemblMetazoa" id="CapteT221587">
    <property type="protein sequence ID" value="CapteP221587"/>
    <property type="gene ID" value="CapteG221587"/>
</dbReference>
<reference evidence="8" key="3">
    <citation type="submission" date="2015-06" db="UniProtKB">
        <authorList>
            <consortium name="EnsemblMetazoa"/>
        </authorList>
    </citation>
    <scope>IDENTIFICATION</scope>
</reference>
<comment type="subcellular location">
    <subcellularLocation>
        <location evidence="1">Nucleus</location>
    </subcellularLocation>
</comment>
<dbReference type="STRING" id="283909.R7UYR9"/>
<dbReference type="OMA" id="GLRHAQN"/>
<accession>R7UYR9</accession>
<dbReference type="Proteomes" id="UP000014760">
    <property type="component" value="Unassembled WGS sequence"/>
</dbReference>
<dbReference type="PANTHER" id="PTHR15217">
    <property type="entry name" value="WILMS' TUMOR 1-ASSOCIATING PROTEIN"/>
    <property type="match status" value="1"/>
</dbReference>
<evidence type="ECO:0000256" key="2">
    <source>
        <dbReference type="ARBA" id="ARBA00010313"/>
    </source>
</evidence>
<feature type="region of interest" description="Disordered" evidence="6">
    <location>
        <begin position="42"/>
        <end position="61"/>
    </location>
</feature>
<dbReference type="EMBL" id="AMQN01000856">
    <property type="status" value="NOT_ANNOTATED_CDS"/>
    <property type="molecule type" value="Genomic_DNA"/>
</dbReference>
<evidence type="ECO:0000313" key="9">
    <source>
        <dbReference type="Proteomes" id="UP000014760"/>
    </source>
</evidence>
<feature type="compositionally biased region" description="Pro residues" evidence="6">
    <location>
        <begin position="369"/>
        <end position="382"/>
    </location>
</feature>
<feature type="compositionally biased region" description="Polar residues" evidence="6">
    <location>
        <begin position="280"/>
        <end position="290"/>
    </location>
</feature>
<evidence type="ECO:0000256" key="1">
    <source>
        <dbReference type="ARBA" id="ARBA00004123"/>
    </source>
</evidence>